<feature type="chain" id="PRO_5018075155" evidence="1">
    <location>
        <begin position="20"/>
        <end position="265"/>
    </location>
</feature>
<dbReference type="EMBL" id="RKQN01000001">
    <property type="protein sequence ID" value="RPE81059.1"/>
    <property type="molecule type" value="Genomic_DNA"/>
</dbReference>
<organism evidence="3 4">
    <name type="scientific">Vulcaniibacterium tengchongense</name>
    <dbReference type="NCBI Taxonomy" id="1273429"/>
    <lineage>
        <taxon>Bacteria</taxon>
        <taxon>Pseudomonadati</taxon>
        <taxon>Pseudomonadota</taxon>
        <taxon>Gammaproteobacteria</taxon>
        <taxon>Lysobacterales</taxon>
        <taxon>Lysobacteraceae</taxon>
        <taxon>Vulcaniibacterium</taxon>
    </lineage>
</organism>
<dbReference type="PANTHER" id="PTHR22946">
    <property type="entry name" value="DIENELACTONE HYDROLASE DOMAIN-CONTAINING PROTEIN-RELATED"/>
    <property type="match status" value="1"/>
</dbReference>
<sequence length="265" mass="28070">MRRLAAVLALSLCTLPAFAAMQARPVEWSVGEQRFQGMLVYDDAGPAKRPGLLMVPNWKGVTDAAVAKAGRIAGRDYVVLVADVYGKGVRPGNDDEARAQVGKVYADGGTTLRARVAEALAALKAQAGEAPLDPARIGALGFCFGGSSVLELARSGAELAGAVSFHGGLKAYLPTAGERIRAPLLVLNGAADTSVPAEDIHAFEREMDAAGADWQFVNFGGARHCFAEEENAGNPPESNCRYDERAARRAMAMMRAFFAERFAAR</sequence>
<feature type="domain" description="Dienelactone hydrolase" evidence="2">
    <location>
        <begin position="42"/>
        <end position="260"/>
    </location>
</feature>
<gene>
    <name evidence="3" type="ORF">EDC50_0227</name>
</gene>
<dbReference type="GO" id="GO:0016787">
    <property type="term" value="F:hydrolase activity"/>
    <property type="evidence" value="ECO:0007669"/>
    <property type="project" value="UniProtKB-KW"/>
</dbReference>
<comment type="caution">
    <text evidence="3">The sequence shown here is derived from an EMBL/GenBank/DDBJ whole genome shotgun (WGS) entry which is preliminary data.</text>
</comment>
<dbReference type="Gene3D" id="3.40.50.1820">
    <property type="entry name" value="alpha/beta hydrolase"/>
    <property type="match status" value="1"/>
</dbReference>
<accession>A0A3N4VMM2</accession>
<dbReference type="InterPro" id="IPR029058">
    <property type="entry name" value="AB_hydrolase_fold"/>
</dbReference>
<dbReference type="AlphaFoldDB" id="A0A3N4VMM2"/>
<dbReference type="OrthoDB" id="9787933at2"/>
<proteinExistence type="predicted"/>
<dbReference type="Proteomes" id="UP000269708">
    <property type="component" value="Unassembled WGS sequence"/>
</dbReference>
<feature type="signal peptide" evidence="1">
    <location>
        <begin position="1"/>
        <end position="19"/>
    </location>
</feature>
<evidence type="ECO:0000313" key="4">
    <source>
        <dbReference type="Proteomes" id="UP000269708"/>
    </source>
</evidence>
<dbReference type="PANTHER" id="PTHR22946:SF4">
    <property type="entry name" value="ESTERASE FRSA"/>
    <property type="match status" value="1"/>
</dbReference>
<keyword evidence="4" id="KW-1185">Reference proteome</keyword>
<protein>
    <submittedName>
        <fullName evidence="3">Dienelactone hydrolase</fullName>
    </submittedName>
</protein>
<dbReference type="InterPro" id="IPR050261">
    <property type="entry name" value="FrsA_esterase"/>
</dbReference>
<keyword evidence="3" id="KW-0378">Hydrolase</keyword>
<reference evidence="3 4" key="1">
    <citation type="submission" date="2018-11" db="EMBL/GenBank/DDBJ databases">
        <title>Genomic Encyclopedia of Type Strains, Phase IV (KMG-IV): sequencing the most valuable type-strain genomes for metagenomic binning, comparative biology and taxonomic classification.</title>
        <authorList>
            <person name="Goeker M."/>
        </authorList>
    </citation>
    <scope>NUCLEOTIDE SEQUENCE [LARGE SCALE GENOMIC DNA]</scope>
    <source>
        <strain evidence="3 4">DSM 25623</strain>
    </source>
</reference>
<dbReference type="SUPFAM" id="SSF53474">
    <property type="entry name" value="alpha/beta-Hydrolases"/>
    <property type="match status" value="1"/>
</dbReference>
<evidence type="ECO:0000256" key="1">
    <source>
        <dbReference type="SAM" id="SignalP"/>
    </source>
</evidence>
<evidence type="ECO:0000259" key="2">
    <source>
        <dbReference type="Pfam" id="PF01738"/>
    </source>
</evidence>
<dbReference type="RefSeq" id="WP_123768645.1">
    <property type="nucleotide sequence ID" value="NZ_RKQN01000001.1"/>
</dbReference>
<dbReference type="Pfam" id="PF01738">
    <property type="entry name" value="DLH"/>
    <property type="match status" value="1"/>
</dbReference>
<dbReference type="InterPro" id="IPR002925">
    <property type="entry name" value="Dienelactn_hydro"/>
</dbReference>
<name>A0A3N4VMM2_9GAMM</name>
<keyword evidence="1" id="KW-0732">Signal</keyword>
<evidence type="ECO:0000313" key="3">
    <source>
        <dbReference type="EMBL" id="RPE81059.1"/>
    </source>
</evidence>